<dbReference type="SMART" id="SM00906">
    <property type="entry name" value="Fungal_trans"/>
    <property type="match status" value="1"/>
</dbReference>
<dbReference type="OrthoDB" id="39175at2759"/>
<proteinExistence type="predicted"/>
<evidence type="ECO:0000313" key="8">
    <source>
        <dbReference type="Proteomes" id="UP000053789"/>
    </source>
</evidence>
<dbReference type="PANTHER" id="PTHR46910">
    <property type="entry name" value="TRANSCRIPTION FACTOR PDR1"/>
    <property type="match status" value="1"/>
</dbReference>
<evidence type="ECO:0000256" key="5">
    <source>
        <dbReference type="ARBA" id="ARBA00023242"/>
    </source>
</evidence>
<organism evidence="7 8">
    <name type="scientific">Cladophialophora bantiana (strain ATCC 10958 / CBS 173.52 / CDC B-1940 / NIH 8579)</name>
    <name type="common">Xylohypha bantiana</name>
    <dbReference type="NCBI Taxonomy" id="1442370"/>
    <lineage>
        <taxon>Eukaryota</taxon>
        <taxon>Fungi</taxon>
        <taxon>Dikarya</taxon>
        <taxon>Ascomycota</taxon>
        <taxon>Pezizomycotina</taxon>
        <taxon>Eurotiomycetes</taxon>
        <taxon>Chaetothyriomycetidae</taxon>
        <taxon>Chaetothyriales</taxon>
        <taxon>Herpotrichiellaceae</taxon>
        <taxon>Cladophialophora</taxon>
    </lineage>
</organism>
<evidence type="ECO:0000259" key="6">
    <source>
        <dbReference type="SMART" id="SM00906"/>
    </source>
</evidence>
<dbReference type="Proteomes" id="UP000053789">
    <property type="component" value="Unassembled WGS sequence"/>
</dbReference>
<evidence type="ECO:0000256" key="3">
    <source>
        <dbReference type="ARBA" id="ARBA00023125"/>
    </source>
</evidence>
<dbReference type="RefSeq" id="XP_016616778.1">
    <property type="nucleotide sequence ID" value="XM_016767262.1"/>
</dbReference>
<dbReference type="EMBL" id="KN846994">
    <property type="protein sequence ID" value="KIW90109.1"/>
    <property type="molecule type" value="Genomic_DNA"/>
</dbReference>
<keyword evidence="4" id="KW-0804">Transcription</keyword>
<dbReference type="CDD" id="cd12148">
    <property type="entry name" value="fungal_TF_MHR"/>
    <property type="match status" value="1"/>
</dbReference>
<dbReference type="GO" id="GO:0003677">
    <property type="term" value="F:DNA binding"/>
    <property type="evidence" value="ECO:0007669"/>
    <property type="project" value="UniProtKB-KW"/>
</dbReference>
<protein>
    <recommendedName>
        <fullName evidence="6">Xylanolytic transcriptional activator regulatory domain-containing protein</fullName>
    </recommendedName>
</protein>
<keyword evidence="5" id="KW-0539">Nucleus</keyword>
<dbReference type="AlphaFoldDB" id="A0A0D2HZU6"/>
<keyword evidence="8" id="KW-1185">Reference proteome</keyword>
<gene>
    <name evidence="7" type="ORF">Z519_09540</name>
</gene>
<dbReference type="Pfam" id="PF04082">
    <property type="entry name" value="Fungal_trans"/>
    <property type="match status" value="1"/>
</dbReference>
<dbReference type="GO" id="GO:0003700">
    <property type="term" value="F:DNA-binding transcription factor activity"/>
    <property type="evidence" value="ECO:0007669"/>
    <property type="project" value="InterPro"/>
</dbReference>
<evidence type="ECO:0000256" key="2">
    <source>
        <dbReference type="ARBA" id="ARBA00023015"/>
    </source>
</evidence>
<dbReference type="HOGENOM" id="CLU_016058_3_0_1"/>
<dbReference type="InterPro" id="IPR050987">
    <property type="entry name" value="AtrR-like"/>
</dbReference>
<dbReference type="GO" id="GO:0005634">
    <property type="term" value="C:nucleus"/>
    <property type="evidence" value="ECO:0007669"/>
    <property type="project" value="UniProtKB-SubCell"/>
</dbReference>
<dbReference type="InterPro" id="IPR007219">
    <property type="entry name" value="XnlR_reg_dom"/>
</dbReference>
<dbReference type="VEuPathDB" id="FungiDB:Z519_09540"/>
<reference evidence="7" key="1">
    <citation type="submission" date="2015-01" db="EMBL/GenBank/DDBJ databases">
        <title>The Genome Sequence of Cladophialophora bantiana CBS 173.52.</title>
        <authorList>
            <consortium name="The Broad Institute Genomics Platform"/>
            <person name="Cuomo C."/>
            <person name="de Hoog S."/>
            <person name="Gorbushina A."/>
            <person name="Stielow B."/>
            <person name="Teixiera M."/>
            <person name="Abouelleil A."/>
            <person name="Chapman S.B."/>
            <person name="Priest M."/>
            <person name="Young S.K."/>
            <person name="Wortman J."/>
            <person name="Nusbaum C."/>
            <person name="Birren B."/>
        </authorList>
    </citation>
    <scope>NUCLEOTIDE SEQUENCE [LARGE SCALE GENOMIC DNA]</scope>
    <source>
        <strain evidence="7">CBS 173.52</strain>
    </source>
</reference>
<evidence type="ECO:0000256" key="1">
    <source>
        <dbReference type="ARBA" id="ARBA00004123"/>
    </source>
</evidence>
<dbReference type="GO" id="GO:0006351">
    <property type="term" value="P:DNA-templated transcription"/>
    <property type="evidence" value="ECO:0007669"/>
    <property type="project" value="InterPro"/>
</dbReference>
<dbReference type="GeneID" id="27702468"/>
<dbReference type="GO" id="GO:0008270">
    <property type="term" value="F:zinc ion binding"/>
    <property type="evidence" value="ECO:0007669"/>
    <property type="project" value="InterPro"/>
</dbReference>
<feature type="domain" description="Xylanolytic transcriptional activator regulatory" evidence="6">
    <location>
        <begin position="142"/>
        <end position="211"/>
    </location>
</feature>
<comment type="subcellular location">
    <subcellularLocation>
        <location evidence="1">Nucleus</location>
    </subcellularLocation>
</comment>
<keyword evidence="3" id="KW-0238">DNA-binding</keyword>
<sequence>MQKKARARQTAPLSIFPQTRSDYTCVLNSYSPQRRATYIGSFFNDLHPVYPFLDQSKFESTAFGAQLEEILQTNHAWAALYYSVLSLGALLHEGGSFEPMGGPAWKIFIFALRLFPTILFAKKSLLVAQALFALNHSSWPVEELLVTEAARIAIALQLNKLSHNHLNTPERERTFWVIYCLEKEYSFHSTQSSVFNDADISCPLPEPVMDSTDGVDWLQIQVCFCKILSYSYNQLFACGTPSRAEEFYSTEIEQIRHRLQHWVASVPERFRPGVVIRSRNFTKPHQNYALLQVHFLYYSLQIALSRLLVHVYADRRCASVAESKLTLMNSARAIIETLQFVPPEASLPMNIIGLAPIVANFILFDLVVYNPEHSETKLNLMYLEIVTGFLRRIGLKSSNPMPSSSFAELGVIARDFVTQKAGRGEGYQDAQGNRPVQFTGASVSHYERDAASSEVLGHGRHRNGIAIPASILTQPSDVTDRGQIDLWDSLEETMHYPVMDHISDLDGFGDDFVIRELFGQHPTFDINILGQ</sequence>
<accession>A0A0D2HZU6</accession>
<evidence type="ECO:0000313" key="7">
    <source>
        <dbReference type="EMBL" id="KIW90109.1"/>
    </source>
</evidence>
<dbReference type="PANTHER" id="PTHR46910:SF37">
    <property type="entry name" value="ZN(II)2CYS6 TRANSCRIPTION FACTOR (EUROFUNG)"/>
    <property type="match status" value="1"/>
</dbReference>
<name>A0A0D2HZU6_CLAB1</name>
<evidence type="ECO:0000256" key="4">
    <source>
        <dbReference type="ARBA" id="ARBA00023163"/>
    </source>
</evidence>
<keyword evidence="2" id="KW-0805">Transcription regulation</keyword>